<dbReference type="EMBL" id="CAADEZ010000502">
    <property type="protein sequence ID" value="VFJ69216.1"/>
    <property type="molecule type" value="Genomic_DNA"/>
</dbReference>
<dbReference type="EMBL" id="CAADFA010000286">
    <property type="protein sequence ID" value="VFJ61008.1"/>
    <property type="molecule type" value="Genomic_DNA"/>
</dbReference>
<evidence type="ECO:0000313" key="3">
    <source>
        <dbReference type="EMBL" id="VFK12868.1"/>
    </source>
</evidence>
<evidence type="ECO:0000313" key="2">
    <source>
        <dbReference type="EMBL" id="VFJ69216.1"/>
    </source>
</evidence>
<protein>
    <submittedName>
        <fullName evidence="2">Uncharacterized protein</fullName>
    </submittedName>
</protein>
<proteinExistence type="predicted"/>
<organism evidence="2">
    <name type="scientific">Candidatus Kentrum sp. FM</name>
    <dbReference type="NCBI Taxonomy" id="2126340"/>
    <lineage>
        <taxon>Bacteria</taxon>
        <taxon>Pseudomonadati</taxon>
        <taxon>Pseudomonadota</taxon>
        <taxon>Gammaproteobacteria</taxon>
        <taxon>Candidatus Kentrum</taxon>
    </lineage>
</organism>
<name>A0A450TN80_9GAMM</name>
<dbReference type="AlphaFoldDB" id="A0A450TN80"/>
<sequence>MIRVIYPHENLEMRKYADRWCCRFVANGRIFLLGERCIEPRSKNWRPLVGWNRRASRTFG</sequence>
<gene>
    <name evidence="2" type="ORF">BECKFM1743A_GA0114220_105021</name>
    <name evidence="3" type="ORF">BECKFM1743B_GA0114221_102594</name>
    <name evidence="1" type="ORF">BECKFM1743C_GA0114222_102861</name>
</gene>
<reference evidence="2" key="1">
    <citation type="submission" date="2019-02" db="EMBL/GenBank/DDBJ databases">
        <authorList>
            <person name="Gruber-Vodicka R. H."/>
            <person name="Seah K. B. B."/>
        </authorList>
    </citation>
    <scope>NUCLEOTIDE SEQUENCE</scope>
    <source>
        <strain evidence="2">BECK_BZ163</strain>
        <strain evidence="3">BECK_BZ164</strain>
        <strain evidence="1">BECK_BZ165</strain>
    </source>
</reference>
<dbReference type="EMBL" id="CAADFL010000259">
    <property type="protein sequence ID" value="VFK12868.1"/>
    <property type="molecule type" value="Genomic_DNA"/>
</dbReference>
<evidence type="ECO:0000313" key="1">
    <source>
        <dbReference type="EMBL" id="VFJ61008.1"/>
    </source>
</evidence>
<accession>A0A450TN80</accession>